<evidence type="ECO:0000313" key="5">
    <source>
        <dbReference type="Proteomes" id="UP001147746"/>
    </source>
</evidence>
<dbReference type="InterPro" id="IPR020845">
    <property type="entry name" value="AMP-binding_CS"/>
</dbReference>
<dbReference type="InterPro" id="IPR042099">
    <property type="entry name" value="ANL_N_sf"/>
</dbReference>
<reference evidence="4" key="1">
    <citation type="submission" date="2022-12" db="EMBL/GenBank/DDBJ databases">
        <authorList>
            <person name="Petersen C."/>
        </authorList>
    </citation>
    <scope>NUCLEOTIDE SEQUENCE</scope>
    <source>
        <strain evidence="4">IBT 21472</strain>
    </source>
</reference>
<dbReference type="PROSITE" id="PS00455">
    <property type="entry name" value="AMP_BINDING"/>
    <property type="match status" value="1"/>
</dbReference>
<dbReference type="InterPro" id="IPR000873">
    <property type="entry name" value="AMP-dep_synth/lig_dom"/>
</dbReference>
<evidence type="ECO:0000256" key="1">
    <source>
        <dbReference type="ARBA" id="ARBA00022450"/>
    </source>
</evidence>
<dbReference type="AlphaFoldDB" id="A0A9W9U4U0"/>
<dbReference type="PANTHER" id="PTHR45527">
    <property type="entry name" value="NONRIBOSOMAL PEPTIDE SYNTHETASE"/>
    <property type="match status" value="1"/>
</dbReference>
<keyword evidence="1" id="KW-0596">Phosphopantetheine</keyword>
<keyword evidence="2" id="KW-0597">Phosphoprotein</keyword>
<dbReference type="Pfam" id="PF00501">
    <property type="entry name" value="AMP-binding"/>
    <property type="match status" value="1"/>
</dbReference>
<evidence type="ECO:0000256" key="2">
    <source>
        <dbReference type="ARBA" id="ARBA00022553"/>
    </source>
</evidence>
<gene>
    <name evidence="4" type="ORF">N7476_004744</name>
</gene>
<organism evidence="4 5">
    <name type="scientific">Penicillium atrosanguineum</name>
    <dbReference type="NCBI Taxonomy" id="1132637"/>
    <lineage>
        <taxon>Eukaryota</taxon>
        <taxon>Fungi</taxon>
        <taxon>Dikarya</taxon>
        <taxon>Ascomycota</taxon>
        <taxon>Pezizomycotina</taxon>
        <taxon>Eurotiomycetes</taxon>
        <taxon>Eurotiomycetidae</taxon>
        <taxon>Eurotiales</taxon>
        <taxon>Aspergillaceae</taxon>
        <taxon>Penicillium</taxon>
    </lineage>
</organism>
<dbReference type="SUPFAM" id="SSF56801">
    <property type="entry name" value="Acetyl-CoA synthetase-like"/>
    <property type="match status" value="1"/>
</dbReference>
<dbReference type="GO" id="GO:0044550">
    <property type="term" value="P:secondary metabolite biosynthetic process"/>
    <property type="evidence" value="ECO:0007669"/>
    <property type="project" value="TreeGrafter"/>
</dbReference>
<dbReference type="GO" id="GO:0005737">
    <property type="term" value="C:cytoplasm"/>
    <property type="evidence" value="ECO:0007669"/>
    <property type="project" value="TreeGrafter"/>
</dbReference>
<keyword evidence="5" id="KW-1185">Reference proteome</keyword>
<dbReference type="EMBL" id="JAPZBO010000004">
    <property type="protein sequence ID" value="KAJ5318324.1"/>
    <property type="molecule type" value="Genomic_DNA"/>
</dbReference>
<dbReference type="Proteomes" id="UP001147746">
    <property type="component" value="Unassembled WGS sequence"/>
</dbReference>
<comment type="caution">
    <text evidence="4">The sequence shown here is derived from an EMBL/GenBank/DDBJ whole genome shotgun (WGS) entry which is preliminary data.</text>
</comment>
<reference evidence="4" key="2">
    <citation type="journal article" date="2023" name="IMA Fungus">
        <title>Comparative genomic study of the Penicillium genus elucidates a diverse pangenome and 15 lateral gene transfer events.</title>
        <authorList>
            <person name="Petersen C."/>
            <person name="Sorensen T."/>
            <person name="Nielsen M.R."/>
            <person name="Sondergaard T.E."/>
            <person name="Sorensen J.L."/>
            <person name="Fitzpatrick D.A."/>
            <person name="Frisvad J.C."/>
            <person name="Nielsen K.L."/>
        </authorList>
    </citation>
    <scope>NUCLEOTIDE SEQUENCE</scope>
    <source>
        <strain evidence="4">IBT 21472</strain>
    </source>
</reference>
<name>A0A9W9U4U0_9EURO</name>
<feature type="domain" description="AMP-dependent synthetase/ligase" evidence="3">
    <location>
        <begin position="6"/>
        <end position="173"/>
    </location>
</feature>
<dbReference type="GO" id="GO:0031177">
    <property type="term" value="F:phosphopantetheine binding"/>
    <property type="evidence" value="ECO:0007669"/>
    <property type="project" value="TreeGrafter"/>
</dbReference>
<evidence type="ECO:0000259" key="3">
    <source>
        <dbReference type="Pfam" id="PF00501"/>
    </source>
</evidence>
<dbReference type="Gene3D" id="3.40.50.12780">
    <property type="entry name" value="N-terminal domain of ligase-like"/>
    <property type="match status" value="1"/>
</dbReference>
<accession>A0A9W9U4U0</accession>
<dbReference type="PANTHER" id="PTHR45527:SF1">
    <property type="entry name" value="FATTY ACID SYNTHASE"/>
    <property type="match status" value="1"/>
</dbReference>
<sequence>MNHLLTEVASQNPSTLAIDEGPRTLTYNDILEKADTLAQMIQKYPLEPNEAIAVIFGPSFEMVIAQVALLRLNLTSVPLNPGLPKLRIKKMLADIEVRYAIGSAEVEDLDLSIISTLTGDFESCQQISSSSQIIMKDPNCSHILYTSGSTGKPKAVHITPESLVNLATSTSHSPQNNRQSRVDQQFGLRYFSF</sequence>
<dbReference type="GO" id="GO:0043041">
    <property type="term" value="P:amino acid activation for nonribosomal peptide biosynthetic process"/>
    <property type="evidence" value="ECO:0007669"/>
    <property type="project" value="TreeGrafter"/>
</dbReference>
<protein>
    <recommendedName>
        <fullName evidence="3">AMP-dependent synthetase/ligase domain-containing protein</fullName>
    </recommendedName>
</protein>
<proteinExistence type="predicted"/>
<evidence type="ECO:0000313" key="4">
    <source>
        <dbReference type="EMBL" id="KAJ5318324.1"/>
    </source>
</evidence>